<feature type="signal peptide" evidence="3">
    <location>
        <begin position="1"/>
        <end position="25"/>
    </location>
</feature>
<proteinExistence type="inferred from homology"/>
<evidence type="ECO:0000256" key="2">
    <source>
        <dbReference type="ARBA" id="ARBA00022801"/>
    </source>
</evidence>
<dbReference type="InterPro" id="IPR019826">
    <property type="entry name" value="Carboxylesterase_B_AS"/>
</dbReference>
<evidence type="ECO:0000256" key="1">
    <source>
        <dbReference type="ARBA" id="ARBA00005964"/>
    </source>
</evidence>
<reference evidence="5" key="1">
    <citation type="submission" date="2020-05" db="EMBL/GenBank/DDBJ databases">
        <title>Mycena genomes resolve the evolution of fungal bioluminescence.</title>
        <authorList>
            <person name="Tsai I.J."/>
        </authorList>
    </citation>
    <scope>NUCLEOTIDE SEQUENCE</scope>
    <source>
        <strain evidence="5">CCC161011</strain>
    </source>
</reference>
<dbReference type="OrthoDB" id="408631at2759"/>
<dbReference type="Pfam" id="PF00135">
    <property type="entry name" value="COesterase"/>
    <property type="match status" value="1"/>
</dbReference>
<dbReference type="Gene3D" id="3.40.50.1820">
    <property type="entry name" value="alpha/beta hydrolase"/>
    <property type="match status" value="1"/>
</dbReference>
<sequence>MSSLFKAGILALLLEARVAVGAALAAPTVTLDSGTFTGTVGINTQSFLGIPFAQPPVGDLRFRLPVAIPAYNGTHDATAMGPACPQQAVQLPILTGLPQEVVDDVINSIYGTIFTASEDCLTINVIKPATATATSKLPVVAWIFGGGFELGSPQMYDGTTIVQRSIAMGEPVIYVSMNYRVAAFGFLASKEVRAAGVGNLGLQDQRQALRWIQKYITAFGGDPTKVTIWGESAGAISVSLQMLANGGSTEGLFRAAFMQSGSPIPVGPIENDYDQIVAQTGCSGASDTLACLRTVPFANLKAAQDATPFIFSYQSLILTWLPRADGTFLSDNPQRLVQQGKVANVPFVTGDCDDEGTLFSLSTLNITTDDQFINYIKTYWVPEGTTAQGNTLNTLYPSDQIDGSPFDTGLLNSITPQFKRIAAFQVGFPILVFVPSHSYLRVTFKGDAVFQAPRRFFQQTLSGKQNQWAFLSKREKGVPILGSFHATDILNIYFDGELTDYLINFATTLNPNGKTVPNWPAYTTATPNMMTFLDGLFPTTITQDTYRAAGMQFLTNLTLEFPV</sequence>
<dbReference type="PANTHER" id="PTHR11559">
    <property type="entry name" value="CARBOXYLESTERASE"/>
    <property type="match status" value="1"/>
</dbReference>
<dbReference type="InterPro" id="IPR002018">
    <property type="entry name" value="CarbesteraseB"/>
</dbReference>
<comment type="similarity">
    <text evidence="1 3">Belongs to the type-B carboxylesterase/lipase family.</text>
</comment>
<evidence type="ECO:0000259" key="4">
    <source>
        <dbReference type="Pfam" id="PF00135"/>
    </source>
</evidence>
<keyword evidence="6" id="KW-1185">Reference proteome</keyword>
<feature type="chain" id="PRO_5034384475" description="Carboxylic ester hydrolase" evidence="3">
    <location>
        <begin position="26"/>
        <end position="563"/>
    </location>
</feature>
<evidence type="ECO:0000256" key="3">
    <source>
        <dbReference type="RuleBase" id="RU361235"/>
    </source>
</evidence>
<dbReference type="InterPro" id="IPR050309">
    <property type="entry name" value="Type-B_Carboxylest/Lipase"/>
</dbReference>
<organism evidence="5 6">
    <name type="scientific">Mycena venus</name>
    <dbReference type="NCBI Taxonomy" id="2733690"/>
    <lineage>
        <taxon>Eukaryota</taxon>
        <taxon>Fungi</taxon>
        <taxon>Dikarya</taxon>
        <taxon>Basidiomycota</taxon>
        <taxon>Agaricomycotina</taxon>
        <taxon>Agaricomycetes</taxon>
        <taxon>Agaricomycetidae</taxon>
        <taxon>Agaricales</taxon>
        <taxon>Marasmiineae</taxon>
        <taxon>Mycenaceae</taxon>
        <taxon>Mycena</taxon>
    </lineage>
</organism>
<gene>
    <name evidence="5" type="ORF">MVEN_00440700</name>
</gene>
<dbReference type="EC" id="3.1.1.-" evidence="3"/>
<dbReference type="SUPFAM" id="SSF53474">
    <property type="entry name" value="alpha/beta-Hydrolases"/>
    <property type="match status" value="1"/>
</dbReference>
<dbReference type="GO" id="GO:0016787">
    <property type="term" value="F:hydrolase activity"/>
    <property type="evidence" value="ECO:0007669"/>
    <property type="project" value="UniProtKB-KW"/>
</dbReference>
<name>A0A8H6YR33_9AGAR</name>
<keyword evidence="3" id="KW-0732">Signal</keyword>
<protein>
    <recommendedName>
        <fullName evidence="3">Carboxylic ester hydrolase</fullName>
        <ecNumber evidence="3">3.1.1.-</ecNumber>
    </recommendedName>
</protein>
<dbReference type="InterPro" id="IPR029058">
    <property type="entry name" value="AB_hydrolase_fold"/>
</dbReference>
<dbReference type="PROSITE" id="PS00122">
    <property type="entry name" value="CARBOXYLESTERASE_B_1"/>
    <property type="match status" value="1"/>
</dbReference>
<evidence type="ECO:0000313" key="5">
    <source>
        <dbReference type="EMBL" id="KAF7365670.1"/>
    </source>
</evidence>
<dbReference type="PROSITE" id="PS00941">
    <property type="entry name" value="CARBOXYLESTERASE_B_2"/>
    <property type="match status" value="1"/>
</dbReference>
<evidence type="ECO:0000313" key="6">
    <source>
        <dbReference type="Proteomes" id="UP000620124"/>
    </source>
</evidence>
<accession>A0A8H6YR33</accession>
<dbReference type="InterPro" id="IPR019819">
    <property type="entry name" value="Carboxylesterase_B_CS"/>
</dbReference>
<comment type="caution">
    <text evidence="5">The sequence shown here is derived from an EMBL/GenBank/DDBJ whole genome shotgun (WGS) entry which is preliminary data.</text>
</comment>
<feature type="domain" description="Carboxylesterase type B" evidence="4">
    <location>
        <begin position="26"/>
        <end position="532"/>
    </location>
</feature>
<dbReference type="AlphaFoldDB" id="A0A8H6YR33"/>
<dbReference type="EMBL" id="JACAZI010000003">
    <property type="protein sequence ID" value="KAF7365670.1"/>
    <property type="molecule type" value="Genomic_DNA"/>
</dbReference>
<dbReference type="Proteomes" id="UP000620124">
    <property type="component" value="Unassembled WGS sequence"/>
</dbReference>
<keyword evidence="2 3" id="KW-0378">Hydrolase</keyword>